<comment type="caution">
    <text evidence="1">The sequence shown here is derived from an EMBL/GenBank/DDBJ whole genome shotgun (WGS) entry which is preliminary data.</text>
</comment>
<proteinExistence type="predicted"/>
<evidence type="ECO:0000313" key="1">
    <source>
        <dbReference type="EMBL" id="MBF9219805.1"/>
    </source>
</evidence>
<evidence type="ECO:0000313" key="2">
    <source>
        <dbReference type="Proteomes" id="UP000618931"/>
    </source>
</evidence>
<gene>
    <name evidence="1" type="ORF">I2H31_01705</name>
</gene>
<organism evidence="1 2">
    <name type="scientific">Hymenobacter ruricola</name>
    <dbReference type="NCBI Taxonomy" id="2791023"/>
    <lineage>
        <taxon>Bacteria</taxon>
        <taxon>Pseudomonadati</taxon>
        <taxon>Bacteroidota</taxon>
        <taxon>Cytophagia</taxon>
        <taxon>Cytophagales</taxon>
        <taxon>Hymenobacteraceae</taxon>
        <taxon>Hymenobacter</taxon>
    </lineage>
</organism>
<keyword evidence="2" id="KW-1185">Reference proteome</keyword>
<dbReference type="RefSeq" id="WP_196291271.1">
    <property type="nucleotide sequence ID" value="NZ_JADQDM010000001.1"/>
</dbReference>
<dbReference type="EMBL" id="JADQDM010000001">
    <property type="protein sequence ID" value="MBF9219805.1"/>
    <property type="molecule type" value="Genomic_DNA"/>
</dbReference>
<dbReference type="Pfam" id="PF05947">
    <property type="entry name" value="T6SS_TssF"/>
    <property type="match status" value="1"/>
</dbReference>
<sequence>MLPPLSFPAPAAADFSKASVKSRLTRQAAELWGYTEADLDGFDPLVNLLLEACAVEFEKVGQELNNTQYRLIERLATLLNPDVVDAPHPAHAIAQARAREAVVKLPEDAQFVFEPPTVGRKVAGQEMFFSPLQATRLVSGAVRCLATDAVVWLVEPSGQKRVVAQAAAPPPTEHRRLWIGLELPAEGLDAVDLTFYFDWLNEPRRASYAAFLPGERWLLGSTELTATQGLPEPALGAGTTSPLDGEYDFLRRAEQQIRALYSPSFVQVSASAGVLATYVPRPYPAELTAAFPAPSAELQALSQPLLWLEVRFAHALPPEAFDQLVCALNCFPVLNRRLHKVLFRLQPALNLFPLASEEPFLAVRDVYSLSNVAYRSTTLSDLSEGATDTYTLRTHGVGRFDTRTGREALRELLELLRDESRAFTAAGTDFIGSILRELDQNLTRLEERLDRSRAAEQPVPYLLLRPQNVNDSVYLEYWSSNGEGANRLPAGSRLRIHDGHYIDEVRLLTTTSGGRERPNPAERTHALRRNLLARNRLVTLADIKAACWAELGPHLAAVHIEKGFQTGATPAAGFVRCIRVQLTPNVPSRLSAPEWQRAAHELQTVLAGQSAMNLPYEVVVKPAGIG</sequence>
<dbReference type="Proteomes" id="UP000618931">
    <property type="component" value="Unassembled WGS sequence"/>
</dbReference>
<reference evidence="1 2" key="1">
    <citation type="submission" date="2020-11" db="EMBL/GenBank/DDBJ databases">
        <authorList>
            <person name="Kim M.K."/>
        </authorList>
    </citation>
    <scope>NUCLEOTIDE SEQUENCE [LARGE SCALE GENOMIC DNA]</scope>
    <source>
        <strain evidence="1 2">BT662</strain>
    </source>
</reference>
<dbReference type="InterPro" id="IPR010272">
    <property type="entry name" value="T6SS_TssF"/>
</dbReference>
<protein>
    <submittedName>
        <fullName evidence="1">Type VI secretion system baseplate subunit TssF</fullName>
    </submittedName>
</protein>
<name>A0ABS0HYL8_9BACT</name>
<accession>A0ABS0HYL8</accession>